<reference evidence="2" key="1">
    <citation type="submission" date="2023-07" db="EMBL/GenBank/DDBJ databases">
        <title>The carbon used by Thiothrix.</title>
        <authorList>
            <person name="Chen L."/>
        </authorList>
    </citation>
    <scope>NUCLEOTIDE SEQUENCE [LARGE SCALE GENOMIC DNA]</scope>
</reference>
<dbReference type="Proteomes" id="UP001308005">
    <property type="component" value="Unassembled WGS sequence"/>
</dbReference>
<gene>
    <name evidence="1" type="ORF">VSS37_18535</name>
</gene>
<dbReference type="EMBL" id="JAYMYJ010000145">
    <property type="protein sequence ID" value="MEB4592984.1"/>
    <property type="molecule type" value="Genomic_DNA"/>
</dbReference>
<protein>
    <submittedName>
        <fullName evidence="1">Phage protein</fullName>
    </submittedName>
</protein>
<comment type="caution">
    <text evidence="1">The sequence shown here is derived from an EMBL/GenBank/DDBJ whole genome shotgun (WGS) entry which is preliminary data.</text>
</comment>
<dbReference type="RefSeq" id="WP_324697577.1">
    <property type="nucleotide sequence ID" value="NZ_JAYMYJ010000145.1"/>
</dbReference>
<sequence length="150" mass="15944">MSTKRISGKDVRLYVGGVMLFAEKFELKIDDKRAVALTNGVPNGWVDGETTASGSITLDSSNFDMLLQGVGGASWKDIAPQDIQAFASAGGLAKDVSAHGCLLRLSDLWSSESKGGEKMTHTVEYDVTSPDFVSIDGIPYLTAAETAGFY</sequence>
<dbReference type="Pfam" id="PF10772">
    <property type="entry name" value="Phage_HP1_Orf24"/>
    <property type="match status" value="1"/>
</dbReference>
<accession>A0ABU6D3T5</accession>
<organism evidence="1 2">
    <name type="scientific">Candidatus Thiothrix phosphatis</name>
    <dbReference type="NCBI Taxonomy" id="3112415"/>
    <lineage>
        <taxon>Bacteria</taxon>
        <taxon>Pseudomonadati</taxon>
        <taxon>Pseudomonadota</taxon>
        <taxon>Gammaproteobacteria</taxon>
        <taxon>Thiotrichales</taxon>
        <taxon>Thiotrichaceae</taxon>
        <taxon>Thiothrix</taxon>
    </lineage>
</organism>
<keyword evidence="2" id="KW-1185">Reference proteome</keyword>
<proteinExistence type="predicted"/>
<evidence type="ECO:0000313" key="2">
    <source>
        <dbReference type="Proteomes" id="UP001308005"/>
    </source>
</evidence>
<evidence type="ECO:0000313" key="1">
    <source>
        <dbReference type="EMBL" id="MEB4592984.1"/>
    </source>
</evidence>
<name>A0ABU6D3T5_9GAMM</name>
<dbReference type="InterPro" id="IPR019708">
    <property type="entry name" value="Phage_HP1_Orf24"/>
</dbReference>